<dbReference type="Pfam" id="PF20552">
    <property type="entry name" value="HTH_62"/>
    <property type="match status" value="1"/>
</dbReference>
<dbReference type="RefSeq" id="WP_004823462.1">
    <property type="nucleotide sequence ID" value="NZ_AP014630.1"/>
</dbReference>
<dbReference type="InterPro" id="IPR046789">
    <property type="entry name" value="HTH_62"/>
</dbReference>
<reference evidence="2" key="1">
    <citation type="submission" date="2021-07" db="EMBL/GenBank/DDBJ databases">
        <authorList>
            <person name="Fernandez M."/>
            <person name="Pereira P."/>
            <person name="Torres Tejerizo G.A."/>
            <person name="Gonzalez P."/>
            <person name="Agostini E."/>
        </authorList>
    </citation>
    <scope>NUCLEOTIDE SEQUENCE</scope>
    <source>
        <strain evidence="2">SFC 500-1A</strain>
    </source>
</reference>
<gene>
    <name evidence="2" type="ORF">KW868_08130</name>
</gene>
<accession>A0A077L5J1</accession>
<evidence type="ECO:0000259" key="1">
    <source>
        <dbReference type="Pfam" id="PF20552"/>
    </source>
</evidence>
<protein>
    <recommendedName>
        <fullName evidence="1">Recombinase-like domain-containing protein</fullName>
    </recommendedName>
</protein>
<organism evidence="2 3">
    <name type="scientific">Acinetobacter guillouiae</name>
    <name type="common">Acinetobacter genomosp. 11</name>
    <dbReference type="NCBI Taxonomy" id="106649"/>
    <lineage>
        <taxon>Bacteria</taxon>
        <taxon>Pseudomonadati</taxon>
        <taxon>Pseudomonadota</taxon>
        <taxon>Gammaproteobacteria</taxon>
        <taxon>Moraxellales</taxon>
        <taxon>Moraxellaceae</taxon>
        <taxon>Acinetobacter</taxon>
    </lineage>
</organism>
<dbReference type="GeneID" id="67745411"/>
<evidence type="ECO:0000313" key="3">
    <source>
        <dbReference type="Proteomes" id="UP000887320"/>
    </source>
</evidence>
<comment type="caution">
    <text evidence="2">The sequence shown here is derived from an EMBL/GenBank/DDBJ whole genome shotgun (WGS) entry which is preliminary data.</text>
</comment>
<dbReference type="KEGG" id="agu:AS4_33880"/>
<dbReference type="STRING" id="106649.GCA_000829655_03228"/>
<name>A0A077L5J1_ACIGI</name>
<evidence type="ECO:0000313" key="2">
    <source>
        <dbReference type="EMBL" id="MCF0264428.1"/>
    </source>
</evidence>
<proteinExistence type="predicted"/>
<dbReference type="Proteomes" id="UP000887320">
    <property type="component" value="Unassembled WGS sequence"/>
</dbReference>
<feature type="domain" description="Recombinase-like" evidence="1">
    <location>
        <begin position="26"/>
        <end position="99"/>
    </location>
</feature>
<dbReference type="EMBL" id="JAHWXT010000002">
    <property type="protein sequence ID" value="MCF0264428.1"/>
    <property type="molecule type" value="Genomic_DNA"/>
</dbReference>
<dbReference type="AlphaFoldDB" id="A0A077L5J1"/>
<sequence>MKTFNEKLANWIHATPATEAGINNIQIPGQPELLVWQTRYKVPTVYEQDFVQHLIQAFSSGVTELTDLVQSLNQQGFRCESGELWTSETFSEEMQRLGY</sequence>